<evidence type="ECO:0000256" key="6">
    <source>
        <dbReference type="ARBA" id="ARBA00047939"/>
    </source>
</evidence>
<keyword evidence="10" id="KW-1185">Reference proteome</keyword>
<protein>
    <recommendedName>
        <fullName evidence="5">protein adenylyltransferase</fullName>
        <ecNumber evidence="5">2.7.7.108</ecNumber>
    </recommendedName>
</protein>
<evidence type="ECO:0000313" key="10">
    <source>
        <dbReference type="Proteomes" id="UP000240228"/>
    </source>
</evidence>
<keyword evidence="3" id="KW-0547">Nucleotide-binding</keyword>
<reference evidence="10" key="1">
    <citation type="submission" date="2017-09" db="EMBL/GenBank/DDBJ databases">
        <authorList>
            <person name="Sela D.A."/>
            <person name="Albert K."/>
        </authorList>
    </citation>
    <scope>NUCLEOTIDE SEQUENCE [LARGE SCALE GENOMIC DNA]</scope>
    <source>
        <strain evidence="10">UMA51805</strain>
    </source>
</reference>
<gene>
    <name evidence="9" type="ORF">CPA40_00020</name>
</gene>
<dbReference type="GO" id="GO:0070733">
    <property type="term" value="F:AMPylase activity"/>
    <property type="evidence" value="ECO:0007669"/>
    <property type="project" value="UniProtKB-EC"/>
</dbReference>
<dbReference type="GO" id="GO:0005524">
    <property type="term" value="F:ATP binding"/>
    <property type="evidence" value="ECO:0007669"/>
    <property type="project" value="UniProtKB-KW"/>
</dbReference>
<dbReference type="AlphaFoldDB" id="A0A2T3GCQ2"/>
<evidence type="ECO:0000259" key="8">
    <source>
        <dbReference type="PROSITE" id="PS51459"/>
    </source>
</evidence>
<feature type="domain" description="Fido" evidence="8">
    <location>
        <begin position="5"/>
        <end position="146"/>
    </location>
</feature>
<dbReference type="EMBL" id="NWTX01000001">
    <property type="protein sequence ID" value="PST47264.1"/>
    <property type="molecule type" value="Genomic_DNA"/>
</dbReference>
<organism evidence="9 10">
    <name type="scientific">Bifidobacterium callitrichos</name>
    <dbReference type="NCBI Taxonomy" id="762209"/>
    <lineage>
        <taxon>Bacteria</taxon>
        <taxon>Bacillati</taxon>
        <taxon>Actinomycetota</taxon>
        <taxon>Actinomycetes</taxon>
        <taxon>Bifidobacteriales</taxon>
        <taxon>Bifidobacteriaceae</taxon>
        <taxon>Bifidobacterium</taxon>
    </lineage>
</organism>
<dbReference type="PANTHER" id="PTHR39560:SF1">
    <property type="entry name" value="PROTEIN ADENYLYLTRANSFERASE FIC-RELATED"/>
    <property type="match status" value="1"/>
</dbReference>
<dbReference type="GO" id="GO:0051302">
    <property type="term" value="P:regulation of cell division"/>
    <property type="evidence" value="ECO:0007669"/>
    <property type="project" value="TreeGrafter"/>
</dbReference>
<evidence type="ECO:0000313" key="9">
    <source>
        <dbReference type="EMBL" id="PST47264.1"/>
    </source>
</evidence>
<dbReference type="InterPro" id="IPR036597">
    <property type="entry name" value="Fido-like_dom_sf"/>
</dbReference>
<dbReference type="InterPro" id="IPR003812">
    <property type="entry name" value="Fido"/>
</dbReference>
<proteinExistence type="predicted"/>
<evidence type="ECO:0000256" key="1">
    <source>
        <dbReference type="ARBA" id="ARBA00022679"/>
    </source>
</evidence>
<dbReference type="Gene3D" id="1.10.3290.10">
    <property type="entry name" value="Fido-like domain"/>
    <property type="match status" value="1"/>
</dbReference>
<reference evidence="9 10" key="2">
    <citation type="submission" date="2018-03" db="EMBL/GenBank/DDBJ databases">
        <title>The comparative genomics of Bifidobacterium callitrichos reflects dietary carbohydrate utilization within the common marmoset gut.</title>
        <authorList>
            <person name="Rani A."/>
        </authorList>
    </citation>
    <scope>NUCLEOTIDE SEQUENCE [LARGE SCALE GENOMIC DNA]</scope>
    <source>
        <strain evidence="9 10">UMA51805</strain>
    </source>
</reference>
<dbReference type="PANTHER" id="PTHR39560">
    <property type="entry name" value="PROTEIN ADENYLYLTRANSFERASE FIC-RELATED"/>
    <property type="match status" value="1"/>
</dbReference>
<keyword evidence="1" id="KW-0808">Transferase</keyword>
<comment type="caution">
    <text evidence="9">The sequence shown here is derived from an EMBL/GenBank/DDBJ whole genome shotgun (WGS) entry which is preliminary data.</text>
</comment>
<evidence type="ECO:0000256" key="4">
    <source>
        <dbReference type="ARBA" id="ARBA00022840"/>
    </source>
</evidence>
<accession>A0A2T3GCQ2</accession>
<evidence type="ECO:0000256" key="3">
    <source>
        <dbReference type="ARBA" id="ARBA00022741"/>
    </source>
</evidence>
<dbReference type="EC" id="2.7.7.108" evidence="5"/>
<dbReference type="SUPFAM" id="SSF140931">
    <property type="entry name" value="Fic-like"/>
    <property type="match status" value="1"/>
</dbReference>
<dbReference type="Pfam" id="PF02661">
    <property type="entry name" value="Fic"/>
    <property type="match status" value="1"/>
</dbReference>
<comment type="catalytic activity">
    <reaction evidence="6">
        <text>L-threonyl-[protein] + ATP = 3-O-(5'-adenylyl)-L-threonyl-[protein] + diphosphate</text>
        <dbReference type="Rhea" id="RHEA:54292"/>
        <dbReference type="Rhea" id="RHEA-COMP:11060"/>
        <dbReference type="Rhea" id="RHEA-COMP:13847"/>
        <dbReference type="ChEBI" id="CHEBI:30013"/>
        <dbReference type="ChEBI" id="CHEBI:30616"/>
        <dbReference type="ChEBI" id="CHEBI:33019"/>
        <dbReference type="ChEBI" id="CHEBI:138113"/>
        <dbReference type="EC" id="2.7.7.108"/>
    </reaction>
</comment>
<dbReference type="PROSITE" id="PS51459">
    <property type="entry name" value="FIDO"/>
    <property type="match status" value="1"/>
</dbReference>
<comment type="catalytic activity">
    <reaction evidence="7">
        <text>L-tyrosyl-[protein] + ATP = O-(5'-adenylyl)-L-tyrosyl-[protein] + diphosphate</text>
        <dbReference type="Rhea" id="RHEA:54288"/>
        <dbReference type="Rhea" id="RHEA-COMP:10136"/>
        <dbReference type="Rhea" id="RHEA-COMP:13846"/>
        <dbReference type="ChEBI" id="CHEBI:30616"/>
        <dbReference type="ChEBI" id="CHEBI:33019"/>
        <dbReference type="ChEBI" id="CHEBI:46858"/>
        <dbReference type="ChEBI" id="CHEBI:83624"/>
        <dbReference type="EC" id="2.7.7.108"/>
    </reaction>
</comment>
<sequence length="168" mass="19471">MIRDGSLNELKVIHHLLFQDVYAWAGHIRTVEIRKNVEGAEFFLPSTNIGMGVAWSQGELKRDHMLKDMDLVTFAERLAYHYDNYNFVHPFREGNGRTQRVMWTMLCHSAGYDLDWRQVGGDENDNASRMAAEDRDYSALISIFMRIAHPCDPSRPFNMERIPAEHLG</sequence>
<evidence type="ECO:0000256" key="7">
    <source>
        <dbReference type="ARBA" id="ARBA00048696"/>
    </source>
</evidence>
<name>A0A2T3GCQ2_9BIFI</name>
<evidence type="ECO:0000256" key="5">
    <source>
        <dbReference type="ARBA" id="ARBA00034531"/>
    </source>
</evidence>
<evidence type="ECO:0000256" key="2">
    <source>
        <dbReference type="ARBA" id="ARBA00022695"/>
    </source>
</evidence>
<keyword evidence="2" id="KW-0548">Nucleotidyltransferase</keyword>
<dbReference type="Proteomes" id="UP000240228">
    <property type="component" value="Unassembled WGS sequence"/>
</dbReference>
<keyword evidence="4" id="KW-0067">ATP-binding</keyword>